<feature type="non-terminal residue" evidence="1">
    <location>
        <position position="1"/>
    </location>
</feature>
<dbReference type="EMBL" id="BGPR01000500">
    <property type="protein sequence ID" value="GBM23542.1"/>
    <property type="molecule type" value="Genomic_DNA"/>
</dbReference>
<keyword evidence="2" id="KW-1185">Reference proteome</keyword>
<gene>
    <name evidence="1" type="primary">DCX-EMAP_2</name>
    <name evidence="1" type="ORF">AVEN_196627_1</name>
</gene>
<proteinExistence type="predicted"/>
<accession>A0A4Y2E365</accession>
<comment type="caution">
    <text evidence="1">The sequence shown here is derived from an EMBL/GenBank/DDBJ whole genome shotgun (WGS) entry which is preliminary data.</text>
</comment>
<organism evidence="1 2">
    <name type="scientific">Araneus ventricosus</name>
    <name type="common">Orbweaver spider</name>
    <name type="synonym">Epeira ventricosa</name>
    <dbReference type="NCBI Taxonomy" id="182803"/>
    <lineage>
        <taxon>Eukaryota</taxon>
        <taxon>Metazoa</taxon>
        <taxon>Ecdysozoa</taxon>
        <taxon>Arthropoda</taxon>
        <taxon>Chelicerata</taxon>
        <taxon>Arachnida</taxon>
        <taxon>Araneae</taxon>
        <taxon>Araneomorphae</taxon>
        <taxon>Entelegynae</taxon>
        <taxon>Araneoidea</taxon>
        <taxon>Araneidae</taxon>
        <taxon>Araneus</taxon>
    </lineage>
</organism>
<dbReference type="AlphaFoldDB" id="A0A4Y2E365"/>
<dbReference type="Proteomes" id="UP000499080">
    <property type="component" value="Unassembled WGS sequence"/>
</dbReference>
<reference evidence="1 2" key="1">
    <citation type="journal article" date="2019" name="Sci. Rep.">
        <title>Orb-weaving spider Araneus ventricosus genome elucidates the spidroin gene catalogue.</title>
        <authorList>
            <person name="Kono N."/>
            <person name="Nakamura H."/>
            <person name="Ohtoshi R."/>
            <person name="Moran D.A.P."/>
            <person name="Shinohara A."/>
            <person name="Yoshida Y."/>
            <person name="Fujiwara M."/>
            <person name="Mori M."/>
            <person name="Tomita M."/>
            <person name="Arakawa K."/>
        </authorList>
    </citation>
    <scope>NUCLEOTIDE SEQUENCE [LARGE SCALE GENOMIC DNA]</scope>
</reference>
<evidence type="ECO:0000313" key="1">
    <source>
        <dbReference type="EMBL" id="GBM23542.1"/>
    </source>
</evidence>
<sequence length="68" mass="7449">LHSTPLHSTPLHSTPLHLAAKRIHPAIVNGTVKQPLLYRKRKNVLAYTTASRPRTREALLGGAFSQGT</sequence>
<name>A0A4Y2E365_ARAVE</name>
<evidence type="ECO:0000313" key="2">
    <source>
        <dbReference type="Proteomes" id="UP000499080"/>
    </source>
</evidence>
<protein>
    <submittedName>
        <fullName evidence="1">Echinoderm microtubule-associated protein-like CG42247</fullName>
    </submittedName>
</protein>